<dbReference type="Proteomes" id="UP001642409">
    <property type="component" value="Unassembled WGS sequence"/>
</dbReference>
<comment type="caution">
    <text evidence="3">The sequence shown here is derived from an EMBL/GenBank/DDBJ whole genome shotgun (WGS) entry which is preliminary data.</text>
</comment>
<name>A0AA86PSV3_9EUKA</name>
<feature type="region of interest" description="Disordered" evidence="1">
    <location>
        <begin position="274"/>
        <end position="301"/>
    </location>
</feature>
<dbReference type="EMBL" id="CAXDID020000078">
    <property type="protein sequence ID" value="CAL6017424.1"/>
    <property type="molecule type" value="Genomic_DNA"/>
</dbReference>
<feature type="transmembrane region" description="Helical" evidence="2">
    <location>
        <begin position="36"/>
        <end position="59"/>
    </location>
</feature>
<accession>A0AA86PSV3</accession>
<evidence type="ECO:0000256" key="1">
    <source>
        <dbReference type="SAM" id="MobiDB-lite"/>
    </source>
</evidence>
<dbReference type="EMBL" id="CATOUU010000675">
    <property type="protein sequence ID" value="CAI9940369.1"/>
    <property type="molecule type" value="Genomic_DNA"/>
</dbReference>
<feature type="compositionally biased region" description="Basic and acidic residues" evidence="1">
    <location>
        <begin position="275"/>
        <end position="286"/>
    </location>
</feature>
<keyword evidence="2" id="KW-1133">Transmembrane helix</keyword>
<keyword evidence="5" id="KW-1185">Reference proteome</keyword>
<evidence type="ECO:0000313" key="3">
    <source>
        <dbReference type="EMBL" id="CAI9940369.1"/>
    </source>
</evidence>
<evidence type="ECO:0000313" key="4">
    <source>
        <dbReference type="EMBL" id="CAL6017424.1"/>
    </source>
</evidence>
<organism evidence="3">
    <name type="scientific">Hexamita inflata</name>
    <dbReference type="NCBI Taxonomy" id="28002"/>
    <lineage>
        <taxon>Eukaryota</taxon>
        <taxon>Metamonada</taxon>
        <taxon>Diplomonadida</taxon>
        <taxon>Hexamitidae</taxon>
        <taxon>Hexamitinae</taxon>
        <taxon>Hexamita</taxon>
    </lineage>
</organism>
<dbReference type="AlphaFoldDB" id="A0AA86PSV3"/>
<feature type="transmembrane region" description="Helical" evidence="2">
    <location>
        <begin position="309"/>
        <end position="331"/>
    </location>
</feature>
<sequence>MFSNRCVSGICDCDASLNLFASQNKDTCVSQYQQNFVIVLAVCVPVIFVQFMFIIYLLIRKRTKIVTQSTQDVVQKQDLRLSVSHFKKNQTIQKEIRWNTFGSLTLSPLKVSDLLIKLEPIHEIQKSLQSRPTSITQFGMENTPTRRPMSKADTKQLITSRKVNSELKTLHPPKIPKLDPVTKKAKEETIETALSPDNNLNELIEDAEIQNDFQNLVQEIQNEQNNEPSIKDTYGQQGVENKEQFFAQNMDIISQFVSSKLRGNGQNRIAIITQKRKENERNEKRSGARHQKEHRPDDSHGPRRIQVKLYFQVSFILVSILKQFCSLIILIKKLLVLKDLIDSV</sequence>
<evidence type="ECO:0000313" key="5">
    <source>
        <dbReference type="Proteomes" id="UP001642409"/>
    </source>
</evidence>
<reference evidence="4 5" key="2">
    <citation type="submission" date="2024-07" db="EMBL/GenBank/DDBJ databases">
        <authorList>
            <person name="Akdeniz Z."/>
        </authorList>
    </citation>
    <scope>NUCLEOTIDE SEQUENCE [LARGE SCALE GENOMIC DNA]</scope>
</reference>
<keyword evidence="2" id="KW-0812">Transmembrane</keyword>
<reference evidence="3" key="1">
    <citation type="submission" date="2023-06" db="EMBL/GenBank/DDBJ databases">
        <authorList>
            <person name="Kurt Z."/>
        </authorList>
    </citation>
    <scope>NUCLEOTIDE SEQUENCE</scope>
</reference>
<gene>
    <name evidence="4" type="ORF">HINF_LOCUS25984</name>
    <name evidence="3" type="ORF">HINF_LOCUS28014</name>
</gene>
<proteinExistence type="predicted"/>
<evidence type="ECO:0000256" key="2">
    <source>
        <dbReference type="SAM" id="Phobius"/>
    </source>
</evidence>
<keyword evidence="2" id="KW-0472">Membrane</keyword>
<protein>
    <submittedName>
        <fullName evidence="4">Hypothetical_protein</fullName>
    </submittedName>
</protein>